<dbReference type="InterPro" id="IPR029058">
    <property type="entry name" value="AB_hydrolase_fold"/>
</dbReference>
<dbReference type="PANTHER" id="PTHR43433">
    <property type="entry name" value="HYDROLASE, ALPHA/BETA FOLD FAMILY PROTEIN"/>
    <property type="match status" value="1"/>
</dbReference>
<feature type="compositionally biased region" description="Acidic residues" evidence="1">
    <location>
        <begin position="343"/>
        <end position="353"/>
    </location>
</feature>
<feature type="region of interest" description="Disordered" evidence="1">
    <location>
        <begin position="339"/>
        <end position="360"/>
    </location>
</feature>
<dbReference type="OrthoDB" id="19657at2759"/>
<feature type="domain" description="AB hydrolase-1" evidence="2">
    <location>
        <begin position="35"/>
        <end position="158"/>
    </location>
</feature>
<dbReference type="Pfam" id="PF00561">
    <property type="entry name" value="Abhydrolase_1"/>
    <property type="match status" value="1"/>
</dbReference>
<proteinExistence type="predicted"/>
<dbReference type="EMBL" id="ML210155">
    <property type="protein sequence ID" value="TFK28530.1"/>
    <property type="molecule type" value="Genomic_DNA"/>
</dbReference>
<keyword evidence="3" id="KW-0378">Hydrolase</keyword>
<evidence type="ECO:0000313" key="4">
    <source>
        <dbReference type="Proteomes" id="UP000307440"/>
    </source>
</evidence>
<dbReference type="GO" id="GO:0016787">
    <property type="term" value="F:hydrolase activity"/>
    <property type="evidence" value="ECO:0007669"/>
    <property type="project" value="UniProtKB-KW"/>
</dbReference>
<dbReference type="AlphaFoldDB" id="A0A5C3L706"/>
<gene>
    <name evidence="3" type="ORF">FA15DRAFT_714180</name>
</gene>
<evidence type="ECO:0000259" key="2">
    <source>
        <dbReference type="Pfam" id="PF00561"/>
    </source>
</evidence>
<name>A0A5C3L706_COPMA</name>
<dbReference type="Gene3D" id="3.40.50.1820">
    <property type="entry name" value="alpha/beta hydrolase"/>
    <property type="match status" value="1"/>
</dbReference>
<dbReference type="PANTHER" id="PTHR43433:SF5">
    <property type="entry name" value="AB HYDROLASE-1 DOMAIN-CONTAINING PROTEIN"/>
    <property type="match status" value="1"/>
</dbReference>
<accession>A0A5C3L706</accession>
<dbReference type="InterPro" id="IPR000073">
    <property type="entry name" value="AB_hydrolase_1"/>
</dbReference>
<sequence>MPFISVSCPSGEHEFFYSISTPKSASTSAIEKGIPTILFIHSSYAAQEVFEHQFADPQLRRFNLVVVDNLGNGATRGFIGDQLYTPYESALDWKCVMDALDLPPVHIFGLSLGGTVGLHLAIGHPDRVLSVTVCSPATPVETEDVIAGRQQVFNYWMQVFGNMTDDDESKKQQQELIDDTLSGVMELAYNNTKTRLTYALGLCGMVRAIDIWSGSREKLQQSLDSTVLWFANRRAITPEALARIQCPVNIIHCMDDVGYPAENAEDIAKEMASVGVAVKLYRVPGPHYAVATHPEPINNILKNFVLRASGLKGDSLPTPEPEIDDDKMRTPWTELLARLGYDPENDADSDSSDDLPTFDSWFDIPPIVPESRTWSKTKSAQ</sequence>
<evidence type="ECO:0000256" key="1">
    <source>
        <dbReference type="SAM" id="MobiDB-lite"/>
    </source>
</evidence>
<evidence type="ECO:0000313" key="3">
    <source>
        <dbReference type="EMBL" id="TFK28530.1"/>
    </source>
</evidence>
<keyword evidence="4" id="KW-1185">Reference proteome</keyword>
<dbReference type="SUPFAM" id="SSF53474">
    <property type="entry name" value="alpha/beta-Hydrolases"/>
    <property type="match status" value="1"/>
</dbReference>
<organism evidence="3 4">
    <name type="scientific">Coprinopsis marcescibilis</name>
    <name type="common">Agaric fungus</name>
    <name type="synonym">Psathyrella marcescibilis</name>
    <dbReference type="NCBI Taxonomy" id="230819"/>
    <lineage>
        <taxon>Eukaryota</taxon>
        <taxon>Fungi</taxon>
        <taxon>Dikarya</taxon>
        <taxon>Basidiomycota</taxon>
        <taxon>Agaricomycotina</taxon>
        <taxon>Agaricomycetes</taxon>
        <taxon>Agaricomycetidae</taxon>
        <taxon>Agaricales</taxon>
        <taxon>Agaricineae</taxon>
        <taxon>Psathyrellaceae</taxon>
        <taxon>Coprinopsis</taxon>
    </lineage>
</organism>
<dbReference type="STRING" id="230819.A0A5C3L706"/>
<dbReference type="Proteomes" id="UP000307440">
    <property type="component" value="Unassembled WGS sequence"/>
</dbReference>
<dbReference type="InterPro" id="IPR050471">
    <property type="entry name" value="AB_hydrolase"/>
</dbReference>
<protein>
    <submittedName>
        <fullName evidence="3">Alpha/beta-hydrolase</fullName>
    </submittedName>
</protein>
<reference evidence="3 4" key="1">
    <citation type="journal article" date="2019" name="Nat. Ecol. Evol.">
        <title>Megaphylogeny resolves global patterns of mushroom evolution.</title>
        <authorList>
            <person name="Varga T."/>
            <person name="Krizsan K."/>
            <person name="Foldi C."/>
            <person name="Dima B."/>
            <person name="Sanchez-Garcia M."/>
            <person name="Sanchez-Ramirez S."/>
            <person name="Szollosi G.J."/>
            <person name="Szarkandi J.G."/>
            <person name="Papp V."/>
            <person name="Albert L."/>
            <person name="Andreopoulos W."/>
            <person name="Angelini C."/>
            <person name="Antonin V."/>
            <person name="Barry K.W."/>
            <person name="Bougher N.L."/>
            <person name="Buchanan P."/>
            <person name="Buyck B."/>
            <person name="Bense V."/>
            <person name="Catcheside P."/>
            <person name="Chovatia M."/>
            <person name="Cooper J."/>
            <person name="Damon W."/>
            <person name="Desjardin D."/>
            <person name="Finy P."/>
            <person name="Geml J."/>
            <person name="Haridas S."/>
            <person name="Hughes K."/>
            <person name="Justo A."/>
            <person name="Karasinski D."/>
            <person name="Kautmanova I."/>
            <person name="Kiss B."/>
            <person name="Kocsube S."/>
            <person name="Kotiranta H."/>
            <person name="LaButti K.M."/>
            <person name="Lechner B.E."/>
            <person name="Liimatainen K."/>
            <person name="Lipzen A."/>
            <person name="Lukacs Z."/>
            <person name="Mihaltcheva S."/>
            <person name="Morgado L.N."/>
            <person name="Niskanen T."/>
            <person name="Noordeloos M.E."/>
            <person name="Ohm R.A."/>
            <person name="Ortiz-Santana B."/>
            <person name="Ovrebo C."/>
            <person name="Racz N."/>
            <person name="Riley R."/>
            <person name="Savchenko A."/>
            <person name="Shiryaev A."/>
            <person name="Soop K."/>
            <person name="Spirin V."/>
            <person name="Szebenyi C."/>
            <person name="Tomsovsky M."/>
            <person name="Tulloss R.E."/>
            <person name="Uehling J."/>
            <person name="Grigoriev I.V."/>
            <person name="Vagvolgyi C."/>
            <person name="Papp T."/>
            <person name="Martin F.M."/>
            <person name="Miettinen O."/>
            <person name="Hibbett D.S."/>
            <person name="Nagy L.G."/>
        </authorList>
    </citation>
    <scope>NUCLEOTIDE SEQUENCE [LARGE SCALE GENOMIC DNA]</scope>
    <source>
        <strain evidence="3 4">CBS 121175</strain>
    </source>
</reference>